<evidence type="ECO:0000313" key="1">
    <source>
        <dbReference type="EMBL" id="KAI9902039.1"/>
    </source>
</evidence>
<evidence type="ECO:0000313" key="2">
    <source>
        <dbReference type="Proteomes" id="UP001163324"/>
    </source>
</evidence>
<reference evidence="1" key="1">
    <citation type="submission" date="2022-10" db="EMBL/GenBank/DDBJ databases">
        <title>Complete Genome of Trichothecium roseum strain YXFP-22015, a Plant Pathogen Isolated from Citrus.</title>
        <authorList>
            <person name="Wang Y."/>
            <person name="Zhu L."/>
        </authorList>
    </citation>
    <scope>NUCLEOTIDE SEQUENCE</scope>
    <source>
        <strain evidence="1">YXFP-22015</strain>
    </source>
</reference>
<dbReference type="EMBL" id="CM047942">
    <property type="protein sequence ID" value="KAI9902039.1"/>
    <property type="molecule type" value="Genomic_DNA"/>
</dbReference>
<sequence length="519" mass="57081">MVVAYAVLIGYEEYEVLSKQQKRQFSALIIGSLIALVLITSSQLTHVVGDLRWWILSCRPRSRAKIEAILRAQSMSSVVVLACKSRRLTIHLAVVTWLAIFLGSQISYALVGLCYSIERSEGKALLRPGNVSIPNLANVDTQNYIKNPNSTVAAQEYTANSYGIVSLAFNIAGLDKIPEPRKLYYFDDPTLFCQGSTCVYVFHETDTESYENPKAIPITVSTNRSVNATTRCSSHSVVQGGHGMAEEIIVKVGEQYVNYTLPRQAGTDQSTFMTDLDNECGRDCSHVYVFEASDTEPWFYDCTTTLSPVKNARLPEHRLGSSLSRMATSAIALQGFSPTTLPIGTIQSMVYPSASVYATPANGSHEKVEYLLSRFAIGVVGTAAQENTLVTLLGQAPKIGQKLKVDGWRNIHIIFGLTAALQLALAIGCMVVSERVVVPRESAVDEAHIMRPMMADGHPKGEELPREMRPTWIFRDDHLGGGLHDLYMEEVGPSKRQLGSTPVSVSSSQKGHPYKRDKQ</sequence>
<dbReference type="Proteomes" id="UP001163324">
    <property type="component" value="Chromosome 3"/>
</dbReference>
<protein>
    <submittedName>
        <fullName evidence="1">Uncharacterized protein</fullName>
    </submittedName>
</protein>
<organism evidence="1 2">
    <name type="scientific">Trichothecium roseum</name>
    <dbReference type="NCBI Taxonomy" id="47278"/>
    <lineage>
        <taxon>Eukaryota</taxon>
        <taxon>Fungi</taxon>
        <taxon>Dikarya</taxon>
        <taxon>Ascomycota</taxon>
        <taxon>Pezizomycotina</taxon>
        <taxon>Sordariomycetes</taxon>
        <taxon>Hypocreomycetidae</taxon>
        <taxon>Hypocreales</taxon>
        <taxon>Hypocreales incertae sedis</taxon>
        <taxon>Trichothecium</taxon>
    </lineage>
</organism>
<proteinExistence type="predicted"/>
<name>A0ACC0V863_9HYPO</name>
<gene>
    <name evidence="1" type="ORF">N3K66_003856</name>
</gene>
<accession>A0ACC0V863</accession>
<keyword evidence="2" id="KW-1185">Reference proteome</keyword>
<comment type="caution">
    <text evidence="1">The sequence shown here is derived from an EMBL/GenBank/DDBJ whole genome shotgun (WGS) entry which is preliminary data.</text>
</comment>